<gene>
    <name evidence="1" type="ORF">PN36_05470</name>
</gene>
<proteinExistence type="predicted"/>
<evidence type="ECO:0000313" key="1">
    <source>
        <dbReference type="EMBL" id="TGO03497.1"/>
    </source>
</evidence>
<reference evidence="1 2" key="1">
    <citation type="journal article" date="2016" name="Front. Microbiol.">
        <title>Single-Cell (Meta-)Genomics of a Dimorphic Candidatus Thiomargarita nelsonii Reveals Genomic Plasticity.</title>
        <authorList>
            <person name="Flood B.E."/>
            <person name="Fliss P."/>
            <person name="Jones D.S."/>
            <person name="Dick G.J."/>
            <person name="Jain S."/>
            <person name="Kaster A.K."/>
            <person name="Winkel M."/>
            <person name="Mussmann M."/>
            <person name="Bailey J."/>
        </authorList>
    </citation>
    <scope>NUCLEOTIDE SEQUENCE [LARGE SCALE GENOMIC DNA]</scope>
    <source>
        <strain evidence="1">Hydrate Ridge</strain>
    </source>
</reference>
<name>A0A4E0QS30_9GAMM</name>
<dbReference type="Proteomes" id="UP000030428">
    <property type="component" value="Unassembled WGS sequence"/>
</dbReference>
<keyword evidence="2" id="KW-1185">Reference proteome</keyword>
<protein>
    <submittedName>
        <fullName evidence="1">Uncharacterized protein</fullName>
    </submittedName>
</protein>
<comment type="caution">
    <text evidence="1">The sequence shown here is derived from an EMBL/GenBank/DDBJ whole genome shotgun (WGS) entry which is preliminary data.</text>
</comment>
<organism evidence="1 2">
    <name type="scientific">Candidatus Thiomargarita nelsonii</name>
    <dbReference type="NCBI Taxonomy" id="1003181"/>
    <lineage>
        <taxon>Bacteria</taxon>
        <taxon>Pseudomonadati</taxon>
        <taxon>Pseudomonadota</taxon>
        <taxon>Gammaproteobacteria</taxon>
        <taxon>Thiotrichales</taxon>
        <taxon>Thiotrichaceae</taxon>
        <taxon>Thiomargarita</taxon>
    </lineage>
</organism>
<evidence type="ECO:0000313" key="2">
    <source>
        <dbReference type="Proteomes" id="UP000030428"/>
    </source>
</evidence>
<sequence>MATLSIDGIDEKIITQLQIKAKQFNTNINELVTQFISHGLNNYHETNSPNINSLFGLIPSSTDGMEFQNAMREE</sequence>
<dbReference type="EMBL" id="JSZA02000015">
    <property type="protein sequence ID" value="TGO03497.1"/>
    <property type="molecule type" value="Genomic_DNA"/>
</dbReference>
<accession>A0A4E0QS30</accession>
<dbReference type="AlphaFoldDB" id="A0A4E0QS30"/>